<dbReference type="RefSeq" id="WP_074670259.1">
    <property type="nucleotide sequence ID" value="NZ_FNQG01000002.1"/>
</dbReference>
<feature type="domain" description="FAD/NAD(P)-binding" evidence="7">
    <location>
        <begin position="10"/>
        <end position="296"/>
    </location>
</feature>
<proteinExistence type="predicted"/>
<evidence type="ECO:0000256" key="5">
    <source>
        <dbReference type="ARBA" id="ARBA00023284"/>
    </source>
</evidence>
<dbReference type="Gene3D" id="3.50.50.60">
    <property type="entry name" value="FAD/NAD(P)-binding domain"/>
    <property type="match status" value="2"/>
</dbReference>
<dbReference type="OrthoDB" id="9806179at2"/>
<reference evidence="8 9" key="1">
    <citation type="submission" date="2016-10" db="EMBL/GenBank/DDBJ databases">
        <authorList>
            <person name="de Groot N.N."/>
        </authorList>
    </citation>
    <scope>NUCLEOTIDE SEQUENCE [LARGE SCALE GENOMIC DNA]</scope>
    <source>
        <strain evidence="8 9">DSM 2872</strain>
    </source>
</reference>
<evidence type="ECO:0000313" key="8">
    <source>
        <dbReference type="EMBL" id="SDZ73607.1"/>
    </source>
</evidence>
<keyword evidence="5" id="KW-0676">Redox-active center</keyword>
<dbReference type="InterPro" id="IPR023753">
    <property type="entry name" value="FAD/NAD-binding_dom"/>
</dbReference>
<organism evidence="8 9">
    <name type="scientific">Selenomonas ruminantium</name>
    <dbReference type="NCBI Taxonomy" id="971"/>
    <lineage>
        <taxon>Bacteria</taxon>
        <taxon>Bacillati</taxon>
        <taxon>Bacillota</taxon>
        <taxon>Negativicutes</taxon>
        <taxon>Selenomonadales</taxon>
        <taxon>Selenomonadaceae</taxon>
        <taxon>Selenomonas</taxon>
    </lineage>
</organism>
<dbReference type="Proteomes" id="UP000183469">
    <property type="component" value="Unassembled WGS sequence"/>
</dbReference>
<dbReference type="PANTHER" id="PTHR48105">
    <property type="entry name" value="THIOREDOXIN REDUCTASE 1-RELATED-RELATED"/>
    <property type="match status" value="1"/>
</dbReference>
<evidence type="ECO:0000256" key="3">
    <source>
        <dbReference type="ARBA" id="ARBA00023002"/>
    </source>
</evidence>
<dbReference type="PRINTS" id="PR00368">
    <property type="entry name" value="FADPNR"/>
</dbReference>
<evidence type="ECO:0000259" key="7">
    <source>
        <dbReference type="Pfam" id="PF07992"/>
    </source>
</evidence>
<sequence length="314" mass="33974">MPTEKKRIQKDIVIIGAGMAGLTAALYAGRMNLSVLVLENALVGGQIANATGIENYPGLPNVAGKDLIATVQQQAESFGAVVDEFDMVEKVSLQKDRKIVETESCIYEAGSVIIASGMERRKLPLPEERKYAGKGVHYCELCDGHLYQDKVIAVMGGGNAAVDAANFLTKYAKKLYLLHRSKLRADESAQEKLRSNEKVEIMLETDVTALKGEKRLERVEVLDKATGEKKELAIDGIFVNIGVTPNTALFQADIKLAEDGRIAAGEDCRTNIPGVFAAGDVRHKEVRQLTTAAADGTTAAILAEKYLAQIRKGK</sequence>
<evidence type="ECO:0000256" key="2">
    <source>
        <dbReference type="ARBA" id="ARBA00022827"/>
    </source>
</evidence>
<evidence type="ECO:0000313" key="9">
    <source>
        <dbReference type="Proteomes" id="UP000183469"/>
    </source>
</evidence>
<evidence type="ECO:0000256" key="6">
    <source>
        <dbReference type="SAM" id="Phobius"/>
    </source>
</evidence>
<keyword evidence="6" id="KW-0472">Membrane</keyword>
<dbReference type="EMBL" id="FNQG01000002">
    <property type="protein sequence ID" value="SDZ73607.1"/>
    <property type="molecule type" value="Genomic_DNA"/>
</dbReference>
<accession>A0A1H3VFL9</accession>
<keyword evidence="2" id="KW-0274">FAD</keyword>
<keyword evidence="1" id="KW-0285">Flavoprotein</keyword>
<dbReference type="AlphaFoldDB" id="A0A1H3VFL9"/>
<protein>
    <submittedName>
        <fullName evidence="8">Thioredoxin reductase (NADPH)</fullName>
    </submittedName>
</protein>
<keyword evidence="6" id="KW-0812">Transmembrane</keyword>
<dbReference type="PROSITE" id="PS00573">
    <property type="entry name" value="PYRIDINE_REDOX_2"/>
    <property type="match status" value="1"/>
</dbReference>
<dbReference type="InterPro" id="IPR008255">
    <property type="entry name" value="Pyr_nucl-diS_OxRdtase_2_AS"/>
</dbReference>
<keyword evidence="6" id="KW-1133">Transmembrane helix</keyword>
<dbReference type="InterPro" id="IPR050097">
    <property type="entry name" value="Ferredoxin-NADP_redctase_2"/>
</dbReference>
<dbReference type="InterPro" id="IPR036188">
    <property type="entry name" value="FAD/NAD-bd_sf"/>
</dbReference>
<gene>
    <name evidence="8" type="ORF">SAMN05660648_00178</name>
</gene>
<keyword evidence="3" id="KW-0560">Oxidoreductase</keyword>
<dbReference type="SUPFAM" id="SSF51905">
    <property type="entry name" value="FAD/NAD(P)-binding domain"/>
    <property type="match status" value="1"/>
</dbReference>
<evidence type="ECO:0000256" key="4">
    <source>
        <dbReference type="ARBA" id="ARBA00023157"/>
    </source>
</evidence>
<name>A0A1H3VFL9_SELRU</name>
<dbReference type="GO" id="GO:0016668">
    <property type="term" value="F:oxidoreductase activity, acting on a sulfur group of donors, NAD(P) as acceptor"/>
    <property type="evidence" value="ECO:0007669"/>
    <property type="project" value="UniProtKB-ARBA"/>
</dbReference>
<dbReference type="PRINTS" id="PR00469">
    <property type="entry name" value="PNDRDTASEII"/>
</dbReference>
<evidence type="ECO:0000256" key="1">
    <source>
        <dbReference type="ARBA" id="ARBA00022630"/>
    </source>
</evidence>
<dbReference type="Pfam" id="PF07992">
    <property type="entry name" value="Pyr_redox_2"/>
    <property type="match status" value="1"/>
</dbReference>
<feature type="transmembrane region" description="Helical" evidence="6">
    <location>
        <begin position="12"/>
        <end position="29"/>
    </location>
</feature>
<keyword evidence="4" id="KW-1015">Disulfide bond</keyword>